<keyword evidence="1" id="KW-1133">Transmembrane helix</keyword>
<protein>
    <submittedName>
        <fullName evidence="2">Uncharacterized protein</fullName>
    </submittedName>
</protein>
<accession>A0ABV2VU63</accession>
<evidence type="ECO:0000313" key="3">
    <source>
        <dbReference type="Proteomes" id="UP001550348"/>
    </source>
</evidence>
<feature type="transmembrane region" description="Helical" evidence="1">
    <location>
        <begin position="6"/>
        <end position="24"/>
    </location>
</feature>
<keyword evidence="3" id="KW-1185">Reference proteome</keyword>
<dbReference type="RefSeq" id="WP_355667856.1">
    <property type="nucleotide sequence ID" value="NZ_JBEXRX010000175.1"/>
</dbReference>
<keyword evidence="1" id="KW-0812">Transmembrane</keyword>
<dbReference type="Proteomes" id="UP001550348">
    <property type="component" value="Unassembled WGS sequence"/>
</dbReference>
<dbReference type="EMBL" id="JBEXRX010000175">
    <property type="protein sequence ID" value="MEU0156338.1"/>
    <property type="molecule type" value="Genomic_DNA"/>
</dbReference>
<evidence type="ECO:0000256" key="1">
    <source>
        <dbReference type="SAM" id="Phobius"/>
    </source>
</evidence>
<gene>
    <name evidence="2" type="ORF">ABZ071_31555</name>
</gene>
<reference evidence="2 3" key="1">
    <citation type="submission" date="2024-06" db="EMBL/GenBank/DDBJ databases">
        <title>The Natural Products Discovery Center: Release of the First 8490 Sequenced Strains for Exploring Actinobacteria Biosynthetic Diversity.</title>
        <authorList>
            <person name="Kalkreuter E."/>
            <person name="Kautsar S.A."/>
            <person name="Yang D."/>
            <person name="Bader C.D."/>
            <person name="Teijaro C.N."/>
            <person name="Fluegel L."/>
            <person name="Davis C.M."/>
            <person name="Simpson J.R."/>
            <person name="Lauterbach L."/>
            <person name="Steele A.D."/>
            <person name="Gui C."/>
            <person name="Meng S."/>
            <person name="Li G."/>
            <person name="Viehrig K."/>
            <person name="Ye F."/>
            <person name="Su P."/>
            <person name="Kiefer A.F."/>
            <person name="Nichols A."/>
            <person name="Cepeda A.J."/>
            <person name="Yan W."/>
            <person name="Fan B."/>
            <person name="Jiang Y."/>
            <person name="Adhikari A."/>
            <person name="Zheng C.-J."/>
            <person name="Schuster L."/>
            <person name="Cowan T.M."/>
            <person name="Smanski M.J."/>
            <person name="Chevrette M.G."/>
            <person name="De Carvalho L.P.S."/>
            <person name="Shen B."/>
        </authorList>
    </citation>
    <scope>NUCLEOTIDE SEQUENCE [LARGE SCALE GENOMIC DNA]</scope>
    <source>
        <strain evidence="2 3">NPDC006286</strain>
    </source>
</reference>
<proteinExistence type="predicted"/>
<evidence type="ECO:0000313" key="2">
    <source>
        <dbReference type="EMBL" id="MEU0156338.1"/>
    </source>
</evidence>
<sequence length="42" mass="4451">MASPMAGYATYGVVLFAVLLLAGWRLARPRSASPWTGWTAPG</sequence>
<name>A0ABV2VU63_9ACTN</name>
<keyword evidence="1" id="KW-0472">Membrane</keyword>
<comment type="caution">
    <text evidence="2">The sequence shown here is derived from an EMBL/GenBank/DDBJ whole genome shotgun (WGS) entry which is preliminary data.</text>
</comment>
<organism evidence="2 3">
    <name type="scientific">Micromonospora fulviviridis</name>
    <dbReference type="NCBI Taxonomy" id="47860"/>
    <lineage>
        <taxon>Bacteria</taxon>
        <taxon>Bacillati</taxon>
        <taxon>Actinomycetota</taxon>
        <taxon>Actinomycetes</taxon>
        <taxon>Micromonosporales</taxon>
        <taxon>Micromonosporaceae</taxon>
        <taxon>Micromonospora</taxon>
    </lineage>
</organism>